<reference evidence="3 4" key="1">
    <citation type="journal article" date="2013" name="Genome Biol.">
        <title>Draft genome of the mountain pine beetle, Dendroctonus ponderosae Hopkins, a major forest pest.</title>
        <authorList>
            <person name="Keeling C.I."/>
            <person name="Yuen M.M."/>
            <person name="Liao N.Y."/>
            <person name="Docking T.R."/>
            <person name="Chan S.K."/>
            <person name="Taylor G.A."/>
            <person name="Palmquist D.L."/>
            <person name="Jackman S.D."/>
            <person name="Nguyen A."/>
            <person name="Li M."/>
            <person name="Henderson H."/>
            <person name="Janes J.K."/>
            <person name="Zhao Y."/>
            <person name="Pandoh P."/>
            <person name="Moore R."/>
            <person name="Sperling F.A."/>
            <person name="Huber D.P."/>
            <person name="Birol I."/>
            <person name="Jones S.J."/>
            <person name="Bohlmann J."/>
        </authorList>
    </citation>
    <scope>NUCLEOTIDE SEQUENCE</scope>
</reference>
<dbReference type="Proteomes" id="UP000030742">
    <property type="component" value="Unassembled WGS sequence"/>
</dbReference>
<feature type="chain" id="PRO_5004655770" description="Secreted protein" evidence="2">
    <location>
        <begin position="21"/>
        <end position="87"/>
    </location>
</feature>
<gene>
    <name evidence="3" type="ORF">D910_03016</name>
</gene>
<sequence length="87" mass="9381">MVDKVTVGLFIILMVHLAAGATMNQSGEESEVVEQKATRIRQNPFAPFAIPILVSEDEDADEKSANNPEDEAIIGEAKNGLHPANVH</sequence>
<keyword evidence="2" id="KW-0732">Signal</keyword>
<proteinExistence type="predicted"/>
<evidence type="ECO:0000313" key="3">
    <source>
        <dbReference type="EMBL" id="ERL85597.1"/>
    </source>
</evidence>
<protein>
    <recommendedName>
        <fullName evidence="5">Secreted protein</fullName>
    </recommendedName>
</protein>
<dbReference type="EMBL" id="KB631724">
    <property type="protein sequence ID" value="ERL85597.1"/>
    <property type="molecule type" value="Genomic_DNA"/>
</dbReference>
<accession>U4TXR0</accession>
<evidence type="ECO:0000256" key="1">
    <source>
        <dbReference type="SAM" id="MobiDB-lite"/>
    </source>
</evidence>
<feature type="signal peptide" evidence="2">
    <location>
        <begin position="1"/>
        <end position="20"/>
    </location>
</feature>
<evidence type="ECO:0000313" key="4">
    <source>
        <dbReference type="Proteomes" id="UP000030742"/>
    </source>
</evidence>
<feature type="region of interest" description="Disordered" evidence="1">
    <location>
        <begin position="56"/>
        <end position="87"/>
    </location>
</feature>
<organism evidence="3 4">
    <name type="scientific">Dendroctonus ponderosae</name>
    <name type="common">Mountain pine beetle</name>
    <dbReference type="NCBI Taxonomy" id="77166"/>
    <lineage>
        <taxon>Eukaryota</taxon>
        <taxon>Metazoa</taxon>
        <taxon>Ecdysozoa</taxon>
        <taxon>Arthropoda</taxon>
        <taxon>Hexapoda</taxon>
        <taxon>Insecta</taxon>
        <taxon>Pterygota</taxon>
        <taxon>Neoptera</taxon>
        <taxon>Endopterygota</taxon>
        <taxon>Coleoptera</taxon>
        <taxon>Polyphaga</taxon>
        <taxon>Cucujiformia</taxon>
        <taxon>Curculionidae</taxon>
        <taxon>Scolytinae</taxon>
        <taxon>Dendroctonus</taxon>
    </lineage>
</organism>
<evidence type="ECO:0000256" key="2">
    <source>
        <dbReference type="SAM" id="SignalP"/>
    </source>
</evidence>
<name>U4TXR0_DENPD</name>
<evidence type="ECO:0008006" key="5">
    <source>
        <dbReference type="Google" id="ProtNLM"/>
    </source>
</evidence>
<dbReference type="AlphaFoldDB" id="U4TXR0"/>